<reference evidence="1 2" key="1">
    <citation type="submission" date="2019-11" db="EMBL/GenBank/DDBJ databases">
        <authorList>
            <person name="Holert J."/>
        </authorList>
    </citation>
    <scope>NUCLEOTIDE SEQUENCE [LARGE SCALE GENOMIC DNA]</scope>
    <source>
        <strain evidence="1">BC8_1</strain>
    </source>
</reference>
<dbReference type="Proteomes" id="UP000430146">
    <property type="component" value="Unassembled WGS sequence"/>
</dbReference>
<protein>
    <submittedName>
        <fullName evidence="1">Uncharacterized protein</fullName>
    </submittedName>
</protein>
<proteinExistence type="predicted"/>
<keyword evidence="2" id="KW-1185">Reference proteome</keyword>
<evidence type="ECO:0000313" key="1">
    <source>
        <dbReference type="EMBL" id="CAA0127427.1"/>
    </source>
</evidence>
<dbReference type="EMBL" id="CACSIP010000030">
    <property type="protein sequence ID" value="CAA0127427.1"/>
    <property type="molecule type" value="Genomic_DNA"/>
</dbReference>
<gene>
    <name evidence="1" type="ORF">AELLOGFF_05193</name>
</gene>
<evidence type="ECO:0000313" key="2">
    <source>
        <dbReference type="Proteomes" id="UP000430146"/>
    </source>
</evidence>
<dbReference type="AlphaFoldDB" id="A0A5S9R3J5"/>
<sequence length="206" mass="22958">MFGMLGRMSKEAPQAPRTVMQGIGDWYVVMEWPEGVDDGGPARLTIQPVGDFPIGGLSSTVLRQIDFRAAAEELRKQAEGDEVRAHQHDTMNKWHAERLRAALAEHGPASSEYLTLLASEYLRAVNRGQQKINEFLAAMAGKEASTIRGHLWQARKQEILSSSPGRKGGQLSAAAQDTMRRIEERSAESFFAALESSRERKPQRKR</sequence>
<organism evidence="1 2">
    <name type="scientific">Mycolicibacterium vanbaalenii</name>
    <name type="common">Mycobacterium vanbaalenii</name>
    <dbReference type="NCBI Taxonomy" id="110539"/>
    <lineage>
        <taxon>Bacteria</taxon>
        <taxon>Bacillati</taxon>
        <taxon>Actinomycetota</taxon>
        <taxon>Actinomycetes</taxon>
        <taxon>Mycobacteriales</taxon>
        <taxon>Mycobacteriaceae</taxon>
        <taxon>Mycolicibacterium</taxon>
    </lineage>
</organism>
<name>A0A5S9R3J5_MYCVN</name>
<accession>A0A5S9R3J5</accession>